<keyword evidence="2" id="KW-1185">Reference proteome</keyword>
<protein>
    <submittedName>
        <fullName evidence="1">Uncharacterized protein</fullName>
    </submittedName>
</protein>
<dbReference type="Proteomes" id="UP000439903">
    <property type="component" value="Unassembled WGS sequence"/>
</dbReference>
<evidence type="ECO:0000313" key="2">
    <source>
        <dbReference type="Proteomes" id="UP000439903"/>
    </source>
</evidence>
<sequence length="78" mass="9161">MSINIQIPENAAQIINSHLTQIFAVTNTQHDFGEFVGWLNNWESRDSYARANGMWNYRFSVDGLIHGKWYCCMKRNYS</sequence>
<reference evidence="1 2" key="1">
    <citation type="journal article" date="2019" name="Environ. Microbiol.">
        <title>At the nexus of three kingdoms: the genome of the mycorrhizal fungus Gigaspora margarita provides insights into plant, endobacterial and fungal interactions.</title>
        <authorList>
            <person name="Venice F."/>
            <person name="Ghignone S."/>
            <person name="Salvioli di Fossalunga A."/>
            <person name="Amselem J."/>
            <person name="Novero M."/>
            <person name="Xianan X."/>
            <person name="Sedzielewska Toro K."/>
            <person name="Morin E."/>
            <person name="Lipzen A."/>
            <person name="Grigoriev I.V."/>
            <person name="Henrissat B."/>
            <person name="Martin F.M."/>
            <person name="Bonfante P."/>
        </authorList>
    </citation>
    <scope>NUCLEOTIDE SEQUENCE [LARGE SCALE GENOMIC DNA]</scope>
    <source>
        <strain evidence="1 2">BEG34</strain>
    </source>
</reference>
<organism evidence="1 2">
    <name type="scientific">Gigaspora margarita</name>
    <dbReference type="NCBI Taxonomy" id="4874"/>
    <lineage>
        <taxon>Eukaryota</taxon>
        <taxon>Fungi</taxon>
        <taxon>Fungi incertae sedis</taxon>
        <taxon>Mucoromycota</taxon>
        <taxon>Glomeromycotina</taxon>
        <taxon>Glomeromycetes</taxon>
        <taxon>Diversisporales</taxon>
        <taxon>Gigasporaceae</taxon>
        <taxon>Gigaspora</taxon>
    </lineage>
</organism>
<dbReference type="EMBL" id="WTPW01000014">
    <property type="protein sequence ID" value="KAF0560080.1"/>
    <property type="molecule type" value="Genomic_DNA"/>
</dbReference>
<evidence type="ECO:0000313" key="1">
    <source>
        <dbReference type="EMBL" id="KAF0560080.1"/>
    </source>
</evidence>
<dbReference type="OrthoDB" id="8042252at2759"/>
<comment type="caution">
    <text evidence="1">The sequence shown here is derived from an EMBL/GenBank/DDBJ whole genome shotgun (WGS) entry which is preliminary data.</text>
</comment>
<gene>
    <name evidence="1" type="ORF">F8M41_003414</name>
</gene>
<name>A0A8H4EVM6_GIGMA</name>
<dbReference type="AlphaFoldDB" id="A0A8H4EVM6"/>
<accession>A0A8H4EVM6</accession>
<proteinExistence type="predicted"/>